<dbReference type="GeneID" id="112282794"/>
<dbReference type="EnsemblPlants" id="Pp3c5_28350V3.1">
    <property type="protein sequence ID" value="Pp3c5_28350V3.1"/>
    <property type="gene ID" value="Pp3c5_28350"/>
</dbReference>
<protein>
    <submittedName>
        <fullName evidence="1 2">Uncharacterized protein</fullName>
    </submittedName>
</protein>
<evidence type="ECO:0000313" key="1">
    <source>
        <dbReference type="EMBL" id="PNR54577.1"/>
    </source>
</evidence>
<dbReference type="GO" id="GO:0005634">
    <property type="term" value="C:nucleus"/>
    <property type="evidence" value="ECO:0000318"/>
    <property type="project" value="GO_Central"/>
</dbReference>
<dbReference type="PANTHER" id="PTHR36345">
    <property type="entry name" value="CCG-BINDING PROTEIN 1"/>
    <property type="match status" value="1"/>
</dbReference>
<dbReference type="STRING" id="3218.A9TH25"/>
<dbReference type="GO" id="GO:0036033">
    <property type="term" value="F:mediator complex binding"/>
    <property type="evidence" value="ECO:0000318"/>
    <property type="project" value="GO_Central"/>
</dbReference>
<name>A9TH25_PHYPA</name>
<dbReference type="Proteomes" id="UP000006727">
    <property type="component" value="Chromosome 5"/>
</dbReference>
<dbReference type="EnsemblPlants" id="Pp3c5_28350V3.5">
    <property type="protein sequence ID" value="Pp3c5_28350V3.5"/>
    <property type="gene ID" value="Pp3c5_28350"/>
</dbReference>
<dbReference type="RefSeq" id="XP_024376638.1">
    <property type="nucleotide sequence ID" value="XM_024520870.2"/>
</dbReference>
<dbReference type="Gramene" id="Pp3c5_28350V3.6">
    <property type="protein sequence ID" value="Pp3c5_28350V3.6"/>
    <property type="gene ID" value="Pp3c5_28350"/>
</dbReference>
<dbReference type="EnsemblPlants" id="Pp3c5_28350V3.3">
    <property type="protein sequence ID" value="Pp3c5_28350V3.3"/>
    <property type="gene ID" value="Pp3c5_28350"/>
</dbReference>
<reference evidence="1 3" key="1">
    <citation type="journal article" date="2008" name="Science">
        <title>The Physcomitrella genome reveals evolutionary insights into the conquest of land by plants.</title>
        <authorList>
            <person name="Rensing S."/>
            <person name="Lang D."/>
            <person name="Zimmer A."/>
            <person name="Terry A."/>
            <person name="Salamov A."/>
            <person name="Shapiro H."/>
            <person name="Nishiyama T."/>
            <person name="Perroud P.-F."/>
            <person name="Lindquist E."/>
            <person name="Kamisugi Y."/>
            <person name="Tanahashi T."/>
            <person name="Sakakibara K."/>
            <person name="Fujita T."/>
            <person name="Oishi K."/>
            <person name="Shin-I T."/>
            <person name="Kuroki Y."/>
            <person name="Toyoda A."/>
            <person name="Suzuki Y."/>
            <person name="Hashimoto A."/>
            <person name="Yamaguchi K."/>
            <person name="Sugano A."/>
            <person name="Kohara Y."/>
            <person name="Fujiyama A."/>
            <person name="Anterola A."/>
            <person name="Aoki S."/>
            <person name="Ashton N."/>
            <person name="Barbazuk W.B."/>
            <person name="Barker E."/>
            <person name="Bennetzen J."/>
            <person name="Bezanilla M."/>
            <person name="Blankenship R."/>
            <person name="Cho S.H."/>
            <person name="Dutcher S."/>
            <person name="Estelle M."/>
            <person name="Fawcett J.A."/>
            <person name="Gundlach H."/>
            <person name="Hanada K."/>
            <person name="Heyl A."/>
            <person name="Hicks K.A."/>
            <person name="Hugh J."/>
            <person name="Lohr M."/>
            <person name="Mayer K."/>
            <person name="Melkozernov A."/>
            <person name="Murata T."/>
            <person name="Nelson D."/>
            <person name="Pils B."/>
            <person name="Prigge M."/>
            <person name="Reiss B."/>
            <person name="Renner T."/>
            <person name="Rombauts S."/>
            <person name="Rushton P."/>
            <person name="Sanderfoot A."/>
            <person name="Schween G."/>
            <person name="Shiu S.-H."/>
            <person name="Stueber K."/>
            <person name="Theodoulou F.L."/>
            <person name="Tu H."/>
            <person name="Van de Peer Y."/>
            <person name="Verrier P.J."/>
            <person name="Waters E."/>
            <person name="Wood A."/>
            <person name="Yang L."/>
            <person name="Cove D."/>
            <person name="Cuming A."/>
            <person name="Hasebe M."/>
            <person name="Lucas S."/>
            <person name="Mishler D.B."/>
            <person name="Reski R."/>
            <person name="Grigoriev I."/>
            <person name="Quatrano R.S."/>
            <person name="Boore J.L."/>
        </authorList>
    </citation>
    <scope>NUCLEOTIDE SEQUENCE [LARGE SCALE GENOMIC DNA]</scope>
    <source>
        <strain evidence="2 3">cv. Gransden 2004</strain>
    </source>
</reference>
<dbReference type="GO" id="GO:0010183">
    <property type="term" value="P:pollen tube guidance"/>
    <property type="evidence" value="ECO:0007669"/>
    <property type="project" value="InterPro"/>
</dbReference>
<dbReference type="EnsemblPlants" id="Pp3c5_28350V3.6">
    <property type="protein sequence ID" value="Pp3c5_28350V3.6"/>
    <property type="gene ID" value="Pp3c5_28350"/>
</dbReference>
<dbReference type="PANTHER" id="PTHR36345:SF1">
    <property type="entry name" value="CCG-BINDING PROTEIN 1"/>
    <property type="match status" value="1"/>
</dbReference>
<dbReference type="Gramene" id="Pp3c5_28350V3.1">
    <property type="protein sequence ID" value="Pp3c5_28350V3.1"/>
    <property type="gene ID" value="Pp3c5_28350"/>
</dbReference>
<dbReference type="KEGG" id="ppp:112282794"/>
<dbReference type="Gramene" id="Pp3c5_28350V3.4">
    <property type="protein sequence ID" value="Pp3c5_28350V3.4"/>
    <property type="gene ID" value="Pp3c5_28350"/>
</dbReference>
<proteinExistence type="predicted"/>
<dbReference type="EMBL" id="ABEU02000005">
    <property type="protein sequence ID" value="PNR54577.1"/>
    <property type="molecule type" value="Genomic_DNA"/>
</dbReference>
<dbReference type="AlphaFoldDB" id="A9TH25"/>
<reference evidence="2" key="3">
    <citation type="submission" date="2020-12" db="UniProtKB">
        <authorList>
            <consortium name="EnsemblPlants"/>
        </authorList>
    </citation>
    <scope>IDENTIFICATION</scope>
</reference>
<keyword evidence="3" id="KW-1185">Reference proteome</keyword>
<dbReference type="PaxDb" id="3218-PP1S229_8V6.1"/>
<reference evidence="1 3" key="2">
    <citation type="journal article" date="2018" name="Plant J.">
        <title>The Physcomitrella patens chromosome-scale assembly reveals moss genome structure and evolution.</title>
        <authorList>
            <person name="Lang D."/>
            <person name="Ullrich K.K."/>
            <person name="Murat F."/>
            <person name="Fuchs J."/>
            <person name="Jenkins J."/>
            <person name="Haas F.B."/>
            <person name="Piednoel M."/>
            <person name="Gundlach H."/>
            <person name="Van Bel M."/>
            <person name="Meyberg R."/>
            <person name="Vives C."/>
            <person name="Morata J."/>
            <person name="Symeonidi A."/>
            <person name="Hiss M."/>
            <person name="Muchero W."/>
            <person name="Kamisugi Y."/>
            <person name="Saleh O."/>
            <person name="Blanc G."/>
            <person name="Decker E.L."/>
            <person name="van Gessel N."/>
            <person name="Grimwood J."/>
            <person name="Hayes R.D."/>
            <person name="Graham S.W."/>
            <person name="Gunter L.E."/>
            <person name="McDaniel S.F."/>
            <person name="Hoernstein S.N.W."/>
            <person name="Larsson A."/>
            <person name="Li F.W."/>
            <person name="Perroud P.F."/>
            <person name="Phillips J."/>
            <person name="Ranjan P."/>
            <person name="Rokshar D.S."/>
            <person name="Rothfels C.J."/>
            <person name="Schneider L."/>
            <person name="Shu S."/>
            <person name="Stevenson D.W."/>
            <person name="Thummler F."/>
            <person name="Tillich M."/>
            <person name="Villarreal Aguilar J.C."/>
            <person name="Widiez T."/>
            <person name="Wong G.K."/>
            <person name="Wymore A."/>
            <person name="Zhang Y."/>
            <person name="Zimmer A.D."/>
            <person name="Quatrano R.S."/>
            <person name="Mayer K.F.X."/>
            <person name="Goodstein D."/>
            <person name="Casacuberta J.M."/>
            <person name="Vandepoele K."/>
            <person name="Reski R."/>
            <person name="Cuming A.C."/>
            <person name="Tuskan G.A."/>
            <person name="Maumus F."/>
            <person name="Salse J."/>
            <person name="Schmutz J."/>
            <person name="Rensing S.A."/>
        </authorList>
    </citation>
    <scope>NUCLEOTIDE SEQUENCE [LARGE SCALE GENOMIC DNA]</scope>
    <source>
        <strain evidence="2 3">cv. Gransden 2004</strain>
    </source>
</reference>
<dbReference type="OrthoDB" id="1924011at2759"/>
<dbReference type="Gramene" id="Pp3c5_28350V3.3">
    <property type="protein sequence ID" value="Pp3c5_28350V3.3"/>
    <property type="gene ID" value="Pp3c5_28350"/>
</dbReference>
<gene>
    <name evidence="2" type="primary">LOC112282794</name>
    <name evidence="1" type="ORF">PHYPA_008254</name>
</gene>
<dbReference type="FunCoup" id="A9TH25">
    <property type="interactions" value="216"/>
</dbReference>
<dbReference type="EnsemblPlants" id="Pp3c5_28350V3.2">
    <property type="protein sequence ID" value="Pp3c5_28350V3.2"/>
    <property type="gene ID" value="Pp3c5_28350"/>
</dbReference>
<evidence type="ECO:0000313" key="2">
    <source>
        <dbReference type="EnsemblPlants" id="Pp3c5_28350V3.1"/>
    </source>
</evidence>
<organism evidence="1">
    <name type="scientific">Physcomitrium patens</name>
    <name type="common">Spreading-leaved earth moss</name>
    <name type="synonym">Physcomitrella patens</name>
    <dbReference type="NCBI Taxonomy" id="3218"/>
    <lineage>
        <taxon>Eukaryota</taxon>
        <taxon>Viridiplantae</taxon>
        <taxon>Streptophyta</taxon>
        <taxon>Embryophyta</taxon>
        <taxon>Bryophyta</taxon>
        <taxon>Bryophytina</taxon>
        <taxon>Bryopsida</taxon>
        <taxon>Funariidae</taxon>
        <taxon>Funariales</taxon>
        <taxon>Funariaceae</taxon>
        <taxon>Physcomitrium</taxon>
    </lineage>
</organism>
<dbReference type="HOGENOM" id="CLU_1196580_0_0_1"/>
<accession>A9TH25</accession>
<dbReference type="EnsemblPlants" id="Pp3c5_28350V3.4">
    <property type="protein sequence ID" value="Pp3c5_28350V3.4"/>
    <property type="gene ID" value="Pp3c5_28350"/>
</dbReference>
<dbReference type="InterPro" id="IPR037502">
    <property type="entry name" value="CBP1"/>
</dbReference>
<dbReference type="GO" id="GO:0005829">
    <property type="term" value="C:cytosol"/>
    <property type="evidence" value="ECO:0000318"/>
    <property type="project" value="GO_Central"/>
</dbReference>
<sequence length="232" mass="25187">MMAPFIAVPLHAVAPQAQAQKHQVTSLNGKLVMALNPGSSSSGSSRGMVSSLTSEGVQINGCHGQNIPKLGSFNKSFLSHLMSQPSLLENAEYALAECCTHLDIGEAYSCWEAVSEFEDIKVDRGVPTDDEHARACCPLKRFENLVRQSGDVSGLIGNIRLVAKTATKQSRSKEVVRTIAERPVFVDDGGLPQDPNADASPSLLPESTLARLLRFNSFSPPWFTRRNDHEID</sequence>
<dbReference type="Gramene" id="Pp3c5_28350V3.5">
    <property type="protein sequence ID" value="Pp3c5_28350V3.5"/>
    <property type="gene ID" value="Pp3c5_28350"/>
</dbReference>
<dbReference type="Gramene" id="Pp3c5_28350V3.2">
    <property type="protein sequence ID" value="Pp3c5_28350V3.2"/>
    <property type="gene ID" value="Pp3c5_28350"/>
</dbReference>
<dbReference type="RefSeq" id="XP_024376636.1">
    <property type="nucleotide sequence ID" value="XM_024520868.2"/>
</dbReference>
<evidence type="ECO:0000313" key="3">
    <source>
        <dbReference type="Proteomes" id="UP000006727"/>
    </source>
</evidence>